<accession>A0A383BSS1</accession>
<organism evidence="1">
    <name type="scientific">marine metagenome</name>
    <dbReference type="NCBI Taxonomy" id="408172"/>
    <lineage>
        <taxon>unclassified sequences</taxon>
        <taxon>metagenomes</taxon>
        <taxon>ecological metagenomes</taxon>
    </lineage>
</organism>
<feature type="non-terminal residue" evidence="1">
    <location>
        <position position="52"/>
    </location>
</feature>
<reference evidence="1" key="1">
    <citation type="submission" date="2018-05" db="EMBL/GenBank/DDBJ databases">
        <authorList>
            <person name="Lanie J.A."/>
            <person name="Ng W.-L."/>
            <person name="Kazmierczak K.M."/>
            <person name="Andrzejewski T.M."/>
            <person name="Davidsen T.M."/>
            <person name="Wayne K.J."/>
            <person name="Tettelin H."/>
            <person name="Glass J.I."/>
            <person name="Rusch D."/>
            <person name="Podicherti R."/>
            <person name="Tsui H.-C.T."/>
            <person name="Winkler M.E."/>
        </authorList>
    </citation>
    <scope>NUCLEOTIDE SEQUENCE</scope>
</reference>
<dbReference type="EMBL" id="UINC01202880">
    <property type="protein sequence ID" value="SVE22890.1"/>
    <property type="molecule type" value="Genomic_DNA"/>
</dbReference>
<sequence>MPTSREFTMIGLIWTTRLAGFLLCLHLLLPLVVHADGNATDANTKKHASSFE</sequence>
<evidence type="ECO:0000313" key="1">
    <source>
        <dbReference type="EMBL" id="SVE22890.1"/>
    </source>
</evidence>
<name>A0A383BSS1_9ZZZZ</name>
<proteinExistence type="predicted"/>
<protein>
    <submittedName>
        <fullName evidence="1">Uncharacterized protein</fullName>
    </submittedName>
</protein>
<gene>
    <name evidence="1" type="ORF">METZ01_LOCUS475744</name>
</gene>
<dbReference type="AlphaFoldDB" id="A0A383BSS1"/>